<dbReference type="Pfam" id="PF12728">
    <property type="entry name" value="HTH_17"/>
    <property type="match status" value="1"/>
</dbReference>
<gene>
    <name evidence="2" type="ORF">Rai3103_00625</name>
</gene>
<accession>A0A5Q2FCK4</accession>
<name>A0A5Q2FCK4_9ACTN</name>
<evidence type="ECO:0000313" key="2">
    <source>
        <dbReference type="EMBL" id="QGF22435.1"/>
    </source>
</evidence>
<dbReference type="InterPro" id="IPR041657">
    <property type="entry name" value="HTH_17"/>
</dbReference>
<dbReference type="InterPro" id="IPR009061">
    <property type="entry name" value="DNA-bd_dom_put_sf"/>
</dbReference>
<dbReference type="Gene3D" id="1.10.1660.10">
    <property type="match status" value="1"/>
</dbReference>
<dbReference type="AlphaFoldDB" id="A0A5Q2FCK4"/>
<keyword evidence="3" id="KW-1185">Reference proteome</keyword>
<protein>
    <submittedName>
        <fullName evidence="2">Helix-turn-helix domain-containing protein</fullName>
    </submittedName>
</protein>
<dbReference type="SUPFAM" id="SSF46955">
    <property type="entry name" value="Putative DNA-binding domain"/>
    <property type="match status" value="1"/>
</dbReference>
<evidence type="ECO:0000259" key="1">
    <source>
        <dbReference type="Pfam" id="PF12728"/>
    </source>
</evidence>
<reference evidence="2 3" key="1">
    <citation type="submission" date="2019-10" db="EMBL/GenBank/DDBJ databases">
        <title>Genomic analysis of Raineyella sp. CBA3103.</title>
        <authorList>
            <person name="Roh S.W."/>
        </authorList>
    </citation>
    <scope>NUCLEOTIDE SEQUENCE [LARGE SCALE GENOMIC DNA]</scope>
    <source>
        <strain evidence="2 3">CBA3103</strain>
    </source>
</reference>
<proteinExistence type="predicted"/>
<dbReference type="KEGG" id="rain:Rai3103_00625"/>
<sequence>MPKKLVTMQVAADAYGLSVRTIRSYVAQGLITGYRMPGGRAIRVEMNEIDRAITTIPTVGTIAGPEGRS</sequence>
<evidence type="ECO:0000313" key="3">
    <source>
        <dbReference type="Proteomes" id="UP000386847"/>
    </source>
</evidence>
<feature type="domain" description="Helix-turn-helix" evidence="1">
    <location>
        <begin position="6"/>
        <end position="53"/>
    </location>
</feature>
<organism evidence="2 3">
    <name type="scientific">Raineyella fluvialis</name>
    <dbReference type="NCBI Taxonomy" id="2662261"/>
    <lineage>
        <taxon>Bacteria</taxon>
        <taxon>Bacillati</taxon>
        <taxon>Actinomycetota</taxon>
        <taxon>Actinomycetes</taxon>
        <taxon>Propionibacteriales</taxon>
        <taxon>Propionibacteriaceae</taxon>
        <taxon>Raineyella</taxon>
    </lineage>
</organism>
<dbReference type="EMBL" id="CP045725">
    <property type="protein sequence ID" value="QGF22435.1"/>
    <property type="molecule type" value="Genomic_DNA"/>
</dbReference>
<dbReference type="Proteomes" id="UP000386847">
    <property type="component" value="Chromosome"/>
</dbReference>